<feature type="transmembrane region" description="Helical" evidence="1">
    <location>
        <begin position="166"/>
        <end position="189"/>
    </location>
</feature>
<dbReference type="PANTHER" id="PTHR39419:SF1">
    <property type="entry name" value="SLL0814 PROTEIN"/>
    <property type="match status" value="1"/>
</dbReference>
<organism evidence="2 3">
    <name type="scientific">Metabacillus endolithicus</name>
    <dbReference type="NCBI Taxonomy" id="1535204"/>
    <lineage>
        <taxon>Bacteria</taxon>
        <taxon>Bacillati</taxon>
        <taxon>Bacillota</taxon>
        <taxon>Bacilli</taxon>
        <taxon>Bacillales</taxon>
        <taxon>Bacillaceae</taxon>
        <taxon>Metabacillus</taxon>
    </lineage>
</organism>
<feature type="transmembrane region" description="Helical" evidence="1">
    <location>
        <begin position="128"/>
        <end position="146"/>
    </location>
</feature>
<evidence type="ECO:0000313" key="2">
    <source>
        <dbReference type="EMBL" id="MFD2216316.1"/>
    </source>
</evidence>
<comment type="caution">
    <text evidence="2">The sequence shown here is derived from an EMBL/GenBank/DDBJ whole genome shotgun (WGS) entry which is preliminary data.</text>
</comment>
<feature type="transmembrane region" description="Helical" evidence="1">
    <location>
        <begin position="7"/>
        <end position="27"/>
    </location>
</feature>
<keyword evidence="1" id="KW-1133">Transmembrane helix</keyword>
<feature type="transmembrane region" description="Helical" evidence="1">
    <location>
        <begin position="58"/>
        <end position="78"/>
    </location>
</feature>
<dbReference type="RefSeq" id="WP_247339948.1">
    <property type="nucleotide sequence ID" value="NZ_CP095550.1"/>
</dbReference>
<keyword evidence="3" id="KW-1185">Reference proteome</keyword>
<reference evidence="3" key="1">
    <citation type="journal article" date="2019" name="Int. J. Syst. Evol. Microbiol.">
        <title>The Global Catalogue of Microorganisms (GCM) 10K type strain sequencing project: providing services to taxonomists for standard genome sequencing and annotation.</title>
        <authorList>
            <consortium name="The Broad Institute Genomics Platform"/>
            <consortium name="The Broad Institute Genome Sequencing Center for Infectious Disease"/>
            <person name="Wu L."/>
            <person name="Ma J."/>
        </authorList>
    </citation>
    <scope>NUCLEOTIDE SEQUENCE [LARGE SCALE GENOMIC DNA]</scope>
    <source>
        <strain evidence="3">CGMCC 1.15474</strain>
    </source>
</reference>
<proteinExistence type="predicted"/>
<keyword evidence="1" id="KW-0472">Membrane</keyword>
<evidence type="ECO:0000313" key="3">
    <source>
        <dbReference type="Proteomes" id="UP001597318"/>
    </source>
</evidence>
<feature type="transmembrane region" description="Helical" evidence="1">
    <location>
        <begin position="33"/>
        <end position="51"/>
    </location>
</feature>
<feature type="transmembrane region" description="Helical" evidence="1">
    <location>
        <begin position="98"/>
        <end position="121"/>
    </location>
</feature>
<dbReference type="Proteomes" id="UP001597318">
    <property type="component" value="Unassembled WGS sequence"/>
</dbReference>
<accession>A0ABW5C3A9</accession>
<dbReference type="PANTHER" id="PTHR39419">
    <property type="entry name" value="SLL0814 PROTEIN"/>
    <property type="match status" value="1"/>
</dbReference>
<feature type="transmembrane region" description="Helical" evidence="1">
    <location>
        <begin position="201"/>
        <end position="219"/>
    </location>
</feature>
<gene>
    <name evidence="2" type="ORF">ACFSKK_21810</name>
</gene>
<dbReference type="Pfam" id="PF04240">
    <property type="entry name" value="Caroten_synth"/>
    <property type="match status" value="1"/>
</dbReference>
<sequence>MKADELTYKVFLIWYFIGIVLLSFDLIPSYLEWANVVFLVLAGVIGGIYFIKTFGAAIGLTISLLVVGISIFAEHLGVEYGLLFGDYYYTSDFGPQLLGVPIAIGFAWLMVIAGSHAISIVLTGTNQFISYTLIGSLMAVLIDLIIDPVAFEVKQYWIWNAESFYYNIPISNFIGWFVVAFLLHSIIFIITLKSKLSISEWHSRIVLVFFLVIGMFVFLALIHGLWLGVILTSILSYLTFMFYMRKRSNLK</sequence>
<evidence type="ECO:0000256" key="1">
    <source>
        <dbReference type="SAM" id="Phobius"/>
    </source>
</evidence>
<dbReference type="EMBL" id="JBHUIK010000006">
    <property type="protein sequence ID" value="MFD2216316.1"/>
    <property type="molecule type" value="Genomic_DNA"/>
</dbReference>
<feature type="transmembrane region" description="Helical" evidence="1">
    <location>
        <begin position="225"/>
        <end position="244"/>
    </location>
</feature>
<protein>
    <submittedName>
        <fullName evidence="2">Carotenoid biosynthesis protein</fullName>
    </submittedName>
</protein>
<dbReference type="InterPro" id="IPR007354">
    <property type="entry name" value="CruF-like"/>
</dbReference>
<name>A0ABW5C3A9_9BACI</name>
<keyword evidence="1" id="KW-0812">Transmembrane</keyword>